<dbReference type="GO" id="GO:0071555">
    <property type="term" value="P:cell wall organization"/>
    <property type="evidence" value="ECO:0007669"/>
    <property type="project" value="UniProtKB-KW"/>
</dbReference>
<evidence type="ECO:0000256" key="6">
    <source>
        <dbReference type="ARBA" id="ARBA00022525"/>
    </source>
</evidence>
<evidence type="ECO:0000313" key="17">
    <source>
        <dbReference type="Proteomes" id="UP001280121"/>
    </source>
</evidence>
<comment type="caution">
    <text evidence="16">The sequence shown here is derived from an EMBL/GenBank/DDBJ whole genome shotgun (WGS) entry which is preliminary data.</text>
</comment>
<dbReference type="SMART" id="SM00856">
    <property type="entry name" value="PMEI"/>
    <property type="match status" value="1"/>
</dbReference>
<comment type="subcellular location">
    <subcellularLocation>
        <location evidence="1">Secreted</location>
        <location evidence="1">Cell wall</location>
    </subcellularLocation>
</comment>
<feature type="domain" description="Pectinesterase inhibitor" evidence="15">
    <location>
        <begin position="50"/>
        <end position="208"/>
    </location>
</feature>
<dbReference type="PANTHER" id="PTHR31080">
    <property type="entry name" value="PECTINESTERASE INHIBITOR-LIKE"/>
    <property type="match status" value="1"/>
</dbReference>
<keyword evidence="8" id="KW-1015">Disulfide bond</keyword>
<dbReference type="NCBIfam" id="TIGR01614">
    <property type="entry name" value="PME_inhib"/>
    <property type="match status" value="1"/>
</dbReference>
<comment type="similarity">
    <text evidence="11">Belongs to the PMEI family.</text>
</comment>
<dbReference type="Proteomes" id="UP001280121">
    <property type="component" value="Unassembled WGS sequence"/>
</dbReference>
<keyword evidence="14" id="KW-0472">Membrane</keyword>
<evidence type="ECO:0000256" key="1">
    <source>
        <dbReference type="ARBA" id="ARBA00004191"/>
    </source>
</evidence>
<evidence type="ECO:0000256" key="2">
    <source>
        <dbReference type="ARBA" id="ARBA00006027"/>
    </source>
</evidence>
<dbReference type="GO" id="GO:0030599">
    <property type="term" value="F:pectinesterase activity"/>
    <property type="evidence" value="ECO:0007669"/>
    <property type="project" value="UniProtKB-EC"/>
</dbReference>
<keyword evidence="7" id="KW-0732">Signal</keyword>
<gene>
    <name evidence="16" type="ORF">Ddye_013425</name>
</gene>
<comment type="similarity">
    <text evidence="3">In the C-terminal section; belongs to the pectinesterase family.</text>
</comment>
<dbReference type="Gene3D" id="1.20.140.40">
    <property type="entry name" value="Invertase/pectin methylesterase inhibitor family protein"/>
    <property type="match status" value="1"/>
</dbReference>
<dbReference type="InterPro" id="IPR051955">
    <property type="entry name" value="PME_Inhibitor"/>
</dbReference>
<dbReference type="FunFam" id="1.20.140.40:FF:000010">
    <property type="entry name" value="Pectinesterase"/>
    <property type="match status" value="1"/>
</dbReference>
<dbReference type="CDD" id="cd15798">
    <property type="entry name" value="PMEI-like_3"/>
    <property type="match status" value="1"/>
</dbReference>
<evidence type="ECO:0000256" key="10">
    <source>
        <dbReference type="ARBA" id="ARBA00023316"/>
    </source>
</evidence>
<evidence type="ECO:0000256" key="7">
    <source>
        <dbReference type="ARBA" id="ARBA00022729"/>
    </source>
</evidence>
<dbReference type="Pfam" id="PF04043">
    <property type="entry name" value="PMEI"/>
    <property type="match status" value="1"/>
</dbReference>
<evidence type="ECO:0000256" key="4">
    <source>
        <dbReference type="ARBA" id="ARBA00013229"/>
    </source>
</evidence>
<comment type="similarity">
    <text evidence="2">In the N-terminal section; belongs to the PMEI family.</text>
</comment>
<accession>A0AAD9X699</accession>
<evidence type="ECO:0000259" key="15">
    <source>
        <dbReference type="SMART" id="SM00856"/>
    </source>
</evidence>
<keyword evidence="9" id="KW-0325">Glycoprotein</keyword>
<evidence type="ECO:0000256" key="3">
    <source>
        <dbReference type="ARBA" id="ARBA00007786"/>
    </source>
</evidence>
<sequence length="215" mass="23798">MEAEKFTISRSLLLSCNVIFALLFLSFVLFISNLQTTMASATTLKSTTKTYKTFIKNQCSSTTYPSDCYKSLSSYAATIKTNPVNLCNTSLYVTLKAARSYYVSISSLTKQKGLNRNDKGIVKDCVDELGDCIDELTQSLNAMKNLGGSYEEIQFQLSNIKTWVSASITDEDTCTDGFVGRKVNSNVKKQITKCIKSLTMMTSNSLALINSLNNY</sequence>
<dbReference type="PANTHER" id="PTHR31080:SF15">
    <property type="entry name" value="INVERTASE"/>
    <property type="match status" value="1"/>
</dbReference>
<evidence type="ECO:0000313" key="16">
    <source>
        <dbReference type="EMBL" id="KAK2653569.1"/>
    </source>
</evidence>
<keyword evidence="10" id="KW-0961">Cell wall biogenesis/degradation</keyword>
<keyword evidence="17" id="KW-1185">Reference proteome</keyword>
<keyword evidence="14" id="KW-0812">Transmembrane</keyword>
<dbReference type="AlphaFoldDB" id="A0AAD9X699"/>
<dbReference type="EMBL" id="JANJYI010000004">
    <property type="protein sequence ID" value="KAK2653569.1"/>
    <property type="molecule type" value="Genomic_DNA"/>
</dbReference>
<keyword evidence="14" id="KW-1133">Transmembrane helix</keyword>
<comment type="catalytic activity">
    <reaction evidence="12">
        <text>[(1-&gt;4)-alpha-D-galacturonosyl methyl ester](n) + n H2O = [(1-&gt;4)-alpha-D-galacturonosyl](n) + n methanol + n H(+)</text>
        <dbReference type="Rhea" id="RHEA:22380"/>
        <dbReference type="Rhea" id="RHEA-COMP:14570"/>
        <dbReference type="Rhea" id="RHEA-COMP:14573"/>
        <dbReference type="ChEBI" id="CHEBI:15377"/>
        <dbReference type="ChEBI" id="CHEBI:15378"/>
        <dbReference type="ChEBI" id="CHEBI:17790"/>
        <dbReference type="ChEBI" id="CHEBI:140522"/>
        <dbReference type="ChEBI" id="CHEBI:140523"/>
        <dbReference type="EC" id="3.1.1.11"/>
    </reaction>
</comment>
<organism evidence="16 17">
    <name type="scientific">Dipteronia dyeriana</name>
    <dbReference type="NCBI Taxonomy" id="168575"/>
    <lineage>
        <taxon>Eukaryota</taxon>
        <taxon>Viridiplantae</taxon>
        <taxon>Streptophyta</taxon>
        <taxon>Embryophyta</taxon>
        <taxon>Tracheophyta</taxon>
        <taxon>Spermatophyta</taxon>
        <taxon>Magnoliopsida</taxon>
        <taxon>eudicotyledons</taxon>
        <taxon>Gunneridae</taxon>
        <taxon>Pentapetalae</taxon>
        <taxon>rosids</taxon>
        <taxon>malvids</taxon>
        <taxon>Sapindales</taxon>
        <taxon>Sapindaceae</taxon>
        <taxon>Hippocastanoideae</taxon>
        <taxon>Acereae</taxon>
        <taxon>Dipteronia</taxon>
    </lineage>
</organism>
<comment type="function">
    <text evidence="13">Acts in the modification of cell walls via demethylesterification of cell wall pectin.</text>
</comment>
<evidence type="ECO:0000256" key="13">
    <source>
        <dbReference type="ARBA" id="ARBA00057335"/>
    </source>
</evidence>
<dbReference type="InterPro" id="IPR006501">
    <property type="entry name" value="Pectinesterase_inhib_dom"/>
</dbReference>
<dbReference type="InterPro" id="IPR035513">
    <property type="entry name" value="Invertase/methylesterase_inhib"/>
</dbReference>
<feature type="transmembrane region" description="Helical" evidence="14">
    <location>
        <begin position="12"/>
        <end position="31"/>
    </location>
</feature>
<evidence type="ECO:0000256" key="14">
    <source>
        <dbReference type="SAM" id="Phobius"/>
    </source>
</evidence>
<proteinExistence type="inferred from homology"/>
<dbReference type="SUPFAM" id="SSF101148">
    <property type="entry name" value="Plant invertase/pectin methylesterase inhibitor"/>
    <property type="match status" value="1"/>
</dbReference>
<keyword evidence="6" id="KW-0964">Secreted</keyword>
<dbReference type="EC" id="3.1.1.11" evidence="4"/>
<protein>
    <recommendedName>
        <fullName evidence="4">pectinesterase</fullName>
        <ecNumber evidence="4">3.1.1.11</ecNumber>
    </recommendedName>
</protein>
<reference evidence="16" key="1">
    <citation type="journal article" date="2023" name="Plant J.">
        <title>Genome sequences and population genomics provide insights into the demographic history, inbreeding, and mutation load of two 'living fossil' tree species of Dipteronia.</title>
        <authorList>
            <person name="Feng Y."/>
            <person name="Comes H.P."/>
            <person name="Chen J."/>
            <person name="Zhu S."/>
            <person name="Lu R."/>
            <person name="Zhang X."/>
            <person name="Li P."/>
            <person name="Qiu J."/>
            <person name="Olsen K.M."/>
            <person name="Qiu Y."/>
        </authorList>
    </citation>
    <scope>NUCLEOTIDE SEQUENCE</scope>
    <source>
        <strain evidence="16">KIB01</strain>
    </source>
</reference>
<evidence type="ECO:0000256" key="5">
    <source>
        <dbReference type="ARBA" id="ARBA00022512"/>
    </source>
</evidence>
<evidence type="ECO:0000256" key="11">
    <source>
        <dbReference type="ARBA" id="ARBA00038471"/>
    </source>
</evidence>
<evidence type="ECO:0000256" key="8">
    <source>
        <dbReference type="ARBA" id="ARBA00023157"/>
    </source>
</evidence>
<keyword evidence="5" id="KW-0134">Cell wall</keyword>
<evidence type="ECO:0000256" key="12">
    <source>
        <dbReference type="ARBA" id="ARBA00047928"/>
    </source>
</evidence>
<evidence type="ECO:0000256" key="9">
    <source>
        <dbReference type="ARBA" id="ARBA00023180"/>
    </source>
</evidence>
<dbReference type="GO" id="GO:0004857">
    <property type="term" value="F:enzyme inhibitor activity"/>
    <property type="evidence" value="ECO:0007669"/>
    <property type="project" value="InterPro"/>
</dbReference>
<name>A0AAD9X699_9ROSI</name>